<evidence type="ECO:0000256" key="1">
    <source>
        <dbReference type="ARBA" id="ARBA00004236"/>
    </source>
</evidence>
<keyword evidence="4" id="KW-1003">Cell membrane</keyword>
<dbReference type="Pfam" id="PF15127">
    <property type="entry name" value="SmAKAP"/>
    <property type="match status" value="1"/>
</dbReference>
<name>A0A7L1NTY0_RHICY</name>
<evidence type="ECO:0000313" key="10">
    <source>
        <dbReference type="Proteomes" id="UP000565785"/>
    </source>
</evidence>
<accession>A0A7L1NTY0</accession>
<feature type="non-terminal residue" evidence="9">
    <location>
        <position position="1"/>
    </location>
</feature>
<keyword evidence="8" id="KW-0449">Lipoprotein</keyword>
<evidence type="ECO:0000256" key="7">
    <source>
        <dbReference type="ARBA" id="ARBA00023139"/>
    </source>
</evidence>
<evidence type="ECO:0000256" key="2">
    <source>
        <dbReference type="ARBA" id="ARBA00007307"/>
    </source>
</evidence>
<reference evidence="9 10" key="1">
    <citation type="submission" date="2019-09" db="EMBL/GenBank/DDBJ databases">
        <title>Bird 10,000 Genomes (B10K) Project - Family phase.</title>
        <authorList>
            <person name="Zhang G."/>
        </authorList>
    </citation>
    <scope>NUCLEOTIDE SEQUENCE [LARGE SCALE GENOMIC DNA]</scope>
    <source>
        <strain evidence="9">B10K-DU-002-35</strain>
        <tissue evidence="9">Muscle</tissue>
    </source>
</reference>
<comment type="caution">
    <text evidence="9">The sequence shown here is derived from an EMBL/GenBank/DDBJ whole genome shotgun (WGS) entry which is preliminary data.</text>
</comment>
<evidence type="ECO:0000256" key="8">
    <source>
        <dbReference type="ARBA" id="ARBA00023288"/>
    </source>
</evidence>
<evidence type="ECO:0000256" key="4">
    <source>
        <dbReference type="ARBA" id="ARBA00022475"/>
    </source>
</evidence>
<comment type="subcellular location">
    <subcellularLocation>
        <location evidence="1">Cell membrane</location>
    </subcellularLocation>
</comment>
<proteinExistence type="inferred from homology"/>
<protein>
    <recommendedName>
        <fullName evidence="3">Small membrane A-kinase anchor protein</fullName>
    </recommendedName>
</protein>
<keyword evidence="10" id="KW-1185">Reference proteome</keyword>
<dbReference type="OrthoDB" id="8907307at2759"/>
<keyword evidence="7" id="KW-0564">Palmitate</keyword>
<comment type="similarity">
    <text evidence="2">Belongs to the small membrane AKAP family.</text>
</comment>
<sequence length="87" mass="9554">MGCIKSKAAFPDSKAVQDEKIREGHEGRAGEKSLLIDGKADDKGPSSAILLDYTDRLSRQILDEAMKQLAVLESKYSDIPFIESDVL</sequence>
<evidence type="ECO:0000256" key="6">
    <source>
        <dbReference type="ARBA" id="ARBA00023136"/>
    </source>
</evidence>
<evidence type="ECO:0000313" key="9">
    <source>
        <dbReference type="EMBL" id="NXO02334.1"/>
    </source>
</evidence>
<evidence type="ECO:0000256" key="5">
    <source>
        <dbReference type="ARBA" id="ARBA00022707"/>
    </source>
</evidence>
<dbReference type="GO" id="GO:0005886">
    <property type="term" value="C:plasma membrane"/>
    <property type="evidence" value="ECO:0007669"/>
    <property type="project" value="UniProtKB-SubCell"/>
</dbReference>
<keyword evidence="6" id="KW-0472">Membrane</keyword>
<dbReference type="GO" id="GO:0034237">
    <property type="term" value="F:protein kinase A regulatory subunit binding"/>
    <property type="evidence" value="ECO:0007669"/>
    <property type="project" value="InterPro"/>
</dbReference>
<dbReference type="PANTHER" id="PTHR36471:SF1">
    <property type="entry name" value="SMALL MEMBRANE A-KINASE ANCHOR PROTEIN"/>
    <property type="match status" value="1"/>
</dbReference>
<keyword evidence="5" id="KW-0519">Myristate</keyword>
<dbReference type="PANTHER" id="PTHR36471">
    <property type="entry name" value="SMALL MEMBRANE A-KINASE ANCHOR PROTEIN"/>
    <property type="match status" value="1"/>
</dbReference>
<dbReference type="InterPro" id="IPR027969">
    <property type="entry name" value="Small_membr_AKAP"/>
</dbReference>
<dbReference type="Proteomes" id="UP000565785">
    <property type="component" value="Unassembled WGS sequence"/>
</dbReference>
<organism evidence="9 10">
    <name type="scientific">Rhinopomastus cyanomelas</name>
    <name type="common">Common scimitarbill</name>
    <dbReference type="NCBI Taxonomy" id="113115"/>
    <lineage>
        <taxon>Eukaryota</taxon>
        <taxon>Metazoa</taxon>
        <taxon>Chordata</taxon>
        <taxon>Craniata</taxon>
        <taxon>Vertebrata</taxon>
        <taxon>Euteleostomi</taxon>
        <taxon>Archelosauria</taxon>
        <taxon>Archosauria</taxon>
        <taxon>Dinosauria</taxon>
        <taxon>Saurischia</taxon>
        <taxon>Theropoda</taxon>
        <taxon>Coelurosauria</taxon>
        <taxon>Aves</taxon>
        <taxon>Neognathae</taxon>
        <taxon>Neoaves</taxon>
        <taxon>Telluraves</taxon>
        <taxon>Coraciimorphae</taxon>
        <taxon>Bucerotiformes</taxon>
        <taxon>Rhinopomastidae</taxon>
        <taxon>Rhinopomastus</taxon>
    </lineage>
</organism>
<feature type="non-terminal residue" evidence="9">
    <location>
        <position position="87"/>
    </location>
</feature>
<dbReference type="AlphaFoldDB" id="A0A7L1NTY0"/>
<evidence type="ECO:0000256" key="3">
    <source>
        <dbReference type="ARBA" id="ARBA00016882"/>
    </source>
</evidence>
<dbReference type="EMBL" id="VXBP01008514">
    <property type="protein sequence ID" value="NXO02334.1"/>
    <property type="molecule type" value="Genomic_DNA"/>
</dbReference>
<gene>
    <name evidence="9" type="primary">Smaka</name>
    <name evidence="9" type="ORF">RHICYA_R16328</name>
</gene>